<accession>A0AAD9UI33</accession>
<dbReference type="PANTHER" id="PTHR16039">
    <property type="entry name" value="HAUS AUGMIN-LIKE COMPLEX SUBUNIT 2"/>
    <property type="match status" value="1"/>
</dbReference>
<evidence type="ECO:0000313" key="2">
    <source>
        <dbReference type="EMBL" id="KAK2190150.1"/>
    </source>
</evidence>
<dbReference type="AlphaFoldDB" id="A0AAD9UI33"/>
<sequence>MSFNDFDSSAAERNPWVDEDTRAIENVLLVCQKTGHVTHTLANLPDREEQLSEAQEKIPSLRLIVGLSEVNAMKKKIYEAELEIQRHRQDKETQDVTNLVLLEQRVSQLDELNSHFQAIEEHKEKLAARLQQPYVGEFLRIDAAYKKYASDVIPRLVPILSDLSKQLGDFDSLSKEKNDFTDGQLVGLSLQENLLGEVTQCLSSLQATLRGLVTRRDKLAAFCRATSTFPLPESSLHKLRCTGGLQTSSHSPGLPS</sequence>
<feature type="coiled-coil region" evidence="1">
    <location>
        <begin position="70"/>
        <end position="129"/>
    </location>
</feature>
<organism evidence="2 3">
    <name type="scientific">Ridgeia piscesae</name>
    <name type="common">Tubeworm</name>
    <dbReference type="NCBI Taxonomy" id="27915"/>
    <lineage>
        <taxon>Eukaryota</taxon>
        <taxon>Metazoa</taxon>
        <taxon>Spiralia</taxon>
        <taxon>Lophotrochozoa</taxon>
        <taxon>Annelida</taxon>
        <taxon>Polychaeta</taxon>
        <taxon>Sedentaria</taxon>
        <taxon>Canalipalpata</taxon>
        <taxon>Sabellida</taxon>
        <taxon>Siboglinidae</taxon>
        <taxon>Ridgeia</taxon>
    </lineage>
</organism>
<dbReference type="GO" id="GO:0007020">
    <property type="term" value="P:microtubule nucleation"/>
    <property type="evidence" value="ECO:0007669"/>
    <property type="project" value="TreeGrafter"/>
</dbReference>
<dbReference type="GO" id="GO:0051225">
    <property type="term" value="P:spindle assembly"/>
    <property type="evidence" value="ECO:0007669"/>
    <property type="project" value="InterPro"/>
</dbReference>
<keyword evidence="3" id="KW-1185">Reference proteome</keyword>
<dbReference type="GO" id="GO:0007098">
    <property type="term" value="P:centrosome cycle"/>
    <property type="evidence" value="ECO:0007669"/>
    <property type="project" value="InterPro"/>
</dbReference>
<dbReference type="InterPro" id="IPR028346">
    <property type="entry name" value="HAUS2"/>
</dbReference>
<dbReference type="Proteomes" id="UP001209878">
    <property type="component" value="Unassembled WGS sequence"/>
</dbReference>
<proteinExistence type="predicted"/>
<gene>
    <name evidence="2" type="ORF">NP493_86g04003</name>
</gene>
<evidence type="ECO:0000313" key="3">
    <source>
        <dbReference type="Proteomes" id="UP001209878"/>
    </source>
</evidence>
<protein>
    <submittedName>
        <fullName evidence="2">Uncharacterized protein</fullName>
    </submittedName>
</protein>
<dbReference type="PRINTS" id="PR02088">
    <property type="entry name" value="HAUSAUGMINL2"/>
</dbReference>
<keyword evidence="1" id="KW-0175">Coiled coil</keyword>
<dbReference type="EMBL" id="JAODUO010000087">
    <property type="protein sequence ID" value="KAK2190150.1"/>
    <property type="molecule type" value="Genomic_DNA"/>
</dbReference>
<reference evidence="2" key="1">
    <citation type="journal article" date="2023" name="Mol. Biol. Evol.">
        <title>Third-Generation Sequencing Reveals the Adaptive Role of the Epigenome in Three Deep-Sea Polychaetes.</title>
        <authorList>
            <person name="Perez M."/>
            <person name="Aroh O."/>
            <person name="Sun Y."/>
            <person name="Lan Y."/>
            <person name="Juniper S.K."/>
            <person name="Young C.R."/>
            <person name="Angers B."/>
            <person name="Qian P.Y."/>
        </authorList>
    </citation>
    <scope>NUCLEOTIDE SEQUENCE</scope>
    <source>
        <strain evidence="2">R07B-5</strain>
    </source>
</reference>
<dbReference type="GO" id="GO:0070652">
    <property type="term" value="C:HAUS complex"/>
    <property type="evidence" value="ECO:0007669"/>
    <property type="project" value="InterPro"/>
</dbReference>
<dbReference type="Pfam" id="PF15003">
    <property type="entry name" value="HAUS2"/>
    <property type="match status" value="1"/>
</dbReference>
<dbReference type="GO" id="GO:0005813">
    <property type="term" value="C:centrosome"/>
    <property type="evidence" value="ECO:0007669"/>
    <property type="project" value="TreeGrafter"/>
</dbReference>
<comment type="caution">
    <text evidence="2">The sequence shown here is derived from an EMBL/GenBank/DDBJ whole genome shotgun (WGS) entry which is preliminary data.</text>
</comment>
<dbReference type="InterPro" id="IPR026242">
    <property type="entry name" value="HAUS2_metazoa"/>
</dbReference>
<dbReference type="GO" id="GO:1990498">
    <property type="term" value="C:mitotic spindle microtubule"/>
    <property type="evidence" value="ECO:0007669"/>
    <property type="project" value="TreeGrafter"/>
</dbReference>
<evidence type="ECO:0000256" key="1">
    <source>
        <dbReference type="SAM" id="Coils"/>
    </source>
</evidence>
<name>A0AAD9UI33_RIDPI</name>
<dbReference type="PANTHER" id="PTHR16039:SF1">
    <property type="entry name" value="HAUS AUGMIN-LIKE COMPLEX SUBUNIT 2"/>
    <property type="match status" value="1"/>
</dbReference>